<feature type="region of interest" description="Disordered" evidence="1">
    <location>
        <begin position="33"/>
        <end position="88"/>
    </location>
</feature>
<accession>A0A195FPG6</accession>
<proteinExistence type="predicted"/>
<evidence type="ECO:0000313" key="3">
    <source>
        <dbReference type="Proteomes" id="UP000078541"/>
    </source>
</evidence>
<name>A0A195FPG6_9HYME</name>
<evidence type="ECO:0000256" key="1">
    <source>
        <dbReference type="SAM" id="MobiDB-lite"/>
    </source>
</evidence>
<feature type="compositionally biased region" description="Low complexity" evidence="1">
    <location>
        <begin position="36"/>
        <end position="62"/>
    </location>
</feature>
<gene>
    <name evidence="2" type="ORF">ALC56_03335</name>
</gene>
<evidence type="ECO:0000313" key="2">
    <source>
        <dbReference type="EMBL" id="KYN42197.1"/>
    </source>
</evidence>
<organism evidence="2 3">
    <name type="scientific">Trachymyrmex septentrionalis</name>
    <dbReference type="NCBI Taxonomy" id="34720"/>
    <lineage>
        <taxon>Eukaryota</taxon>
        <taxon>Metazoa</taxon>
        <taxon>Ecdysozoa</taxon>
        <taxon>Arthropoda</taxon>
        <taxon>Hexapoda</taxon>
        <taxon>Insecta</taxon>
        <taxon>Pterygota</taxon>
        <taxon>Neoptera</taxon>
        <taxon>Endopterygota</taxon>
        <taxon>Hymenoptera</taxon>
        <taxon>Apocrita</taxon>
        <taxon>Aculeata</taxon>
        <taxon>Formicoidea</taxon>
        <taxon>Formicidae</taxon>
        <taxon>Myrmicinae</taxon>
        <taxon>Trachymyrmex</taxon>
    </lineage>
</organism>
<keyword evidence="3" id="KW-1185">Reference proteome</keyword>
<protein>
    <submittedName>
        <fullName evidence="2">Uncharacterized protein</fullName>
    </submittedName>
</protein>
<reference evidence="2 3" key="1">
    <citation type="submission" date="2016-03" db="EMBL/GenBank/DDBJ databases">
        <title>Trachymyrmex septentrionalis WGS genome.</title>
        <authorList>
            <person name="Nygaard S."/>
            <person name="Hu H."/>
            <person name="Boomsma J."/>
            <person name="Zhang G."/>
        </authorList>
    </citation>
    <scope>NUCLEOTIDE SEQUENCE [LARGE SCALE GENOMIC DNA]</scope>
    <source>
        <strain evidence="2">Tsep2-gDNA-1</strain>
        <tissue evidence="2">Whole body</tissue>
    </source>
</reference>
<dbReference type="AlphaFoldDB" id="A0A195FPG6"/>
<dbReference type="Proteomes" id="UP000078541">
    <property type="component" value="Unassembled WGS sequence"/>
</dbReference>
<sequence length="102" mass="10841">MALTLALPLFGLDPDHFSALSMKLLNIEREQNMRNLSDSGRTSPSSGSESSGISSLATSAESASVELTPISSRPETPTPRVPSKSQEKVYIASTCETIRNSA</sequence>
<dbReference type="EMBL" id="KQ981382">
    <property type="protein sequence ID" value="KYN42197.1"/>
    <property type="molecule type" value="Genomic_DNA"/>
</dbReference>